<reference evidence="2" key="1">
    <citation type="journal article" date="2019" name="Int. J. Syst. Evol. Microbiol.">
        <title>The Global Catalogue of Microorganisms (GCM) 10K type strain sequencing project: providing services to taxonomists for standard genome sequencing and annotation.</title>
        <authorList>
            <consortium name="The Broad Institute Genomics Platform"/>
            <consortium name="The Broad Institute Genome Sequencing Center for Infectious Disease"/>
            <person name="Wu L."/>
            <person name="Ma J."/>
        </authorList>
    </citation>
    <scope>NUCLEOTIDE SEQUENCE [LARGE SCALE GENOMIC DNA]</scope>
    <source>
        <strain evidence="2">KCTC 52274</strain>
    </source>
</reference>
<protein>
    <recommendedName>
        <fullName evidence="3">Lipoprotein</fullName>
    </recommendedName>
</protein>
<keyword evidence="2" id="KW-1185">Reference proteome</keyword>
<proteinExistence type="predicted"/>
<comment type="caution">
    <text evidence="1">The sequence shown here is derived from an EMBL/GenBank/DDBJ whole genome shotgun (WGS) entry which is preliminary data.</text>
</comment>
<evidence type="ECO:0000313" key="2">
    <source>
        <dbReference type="Proteomes" id="UP001597319"/>
    </source>
</evidence>
<accession>A0ABW5L998</accession>
<dbReference type="EMBL" id="JBHULE010000002">
    <property type="protein sequence ID" value="MFD2561480.1"/>
    <property type="molecule type" value="Genomic_DNA"/>
</dbReference>
<dbReference type="RefSeq" id="WP_378289216.1">
    <property type="nucleotide sequence ID" value="NZ_JBHULE010000002.1"/>
</dbReference>
<name>A0ABW5L998_9FLAO</name>
<sequence>MELVIFTILILTSFGCKQETQNKSDELKSDRLELLPKPDKQEKKYLRNKKLVSFLEKPIDLQQYKSIKNKTVFEYLDKKYGKKWRKEIQKDIIGL</sequence>
<gene>
    <name evidence="1" type="ORF">ACFSR1_02285</name>
</gene>
<organism evidence="1 2">
    <name type="scientific">Aquimarina rubra</name>
    <dbReference type="NCBI Taxonomy" id="1920033"/>
    <lineage>
        <taxon>Bacteria</taxon>
        <taxon>Pseudomonadati</taxon>
        <taxon>Bacteroidota</taxon>
        <taxon>Flavobacteriia</taxon>
        <taxon>Flavobacteriales</taxon>
        <taxon>Flavobacteriaceae</taxon>
        <taxon>Aquimarina</taxon>
    </lineage>
</organism>
<evidence type="ECO:0008006" key="3">
    <source>
        <dbReference type="Google" id="ProtNLM"/>
    </source>
</evidence>
<evidence type="ECO:0000313" key="1">
    <source>
        <dbReference type="EMBL" id="MFD2561480.1"/>
    </source>
</evidence>
<dbReference type="Proteomes" id="UP001597319">
    <property type="component" value="Unassembled WGS sequence"/>
</dbReference>